<feature type="region of interest" description="Disordered" evidence="11">
    <location>
        <begin position="578"/>
        <end position="606"/>
    </location>
</feature>
<reference evidence="13" key="1">
    <citation type="submission" date="2025-08" db="UniProtKB">
        <authorList>
            <consortium name="RefSeq"/>
        </authorList>
    </citation>
    <scope>IDENTIFICATION</scope>
</reference>
<feature type="compositionally biased region" description="Polar residues" evidence="11">
    <location>
        <begin position="523"/>
        <end position="534"/>
    </location>
</feature>
<evidence type="ECO:0000256" key="7">
    <source>
        <dbReference type="ARBA" id="ARBA00023273"/>
    </source>
</evidence>
<dbReference type="PANTHER" id="PTHR16299">
    <property type="entry name" value="CENTROSOMAL PROTEIN KIZUNA"/>
    <property type="match status" value="1"/>
</dbReference>
<evidence type="ECO:0000313" key="13">
    <source>
        <dbReference type="RefSeq" id="XP_011636798.1"/>
    </source>
</evidence>
<feature type="compositionally biased region" description="Basic and acidic residues" evidence="11">
    <location>
        <begin position="740"/>
        <end position="763"/>
    </location>
</feature>
<name>A0A6I9W8L8_9HYME</name>
<dbReference type="GO" id="GO:0005813">
    <property type="term" value="C:centrosome"/>
    <property type="evidence" value="ECO:0007669"/>
    <property type="project" value="UniProtKB-SubCell"/>
</dbReference>
<feature type="coiled-coil region" evidence="10">
    <location>
        <begin position="18"/>
        <end position="45"/>
    </location>
</feature>
<evidence type="ECO:0000256" key="10">
    <source>
        <dbReference type="SAM" id="Coils"/>
    </source>
</evidence>
<gene>
    <name evidence="13" type="primary">LOC105427001</name>
</gene>
<evidence type="ECO:0000313" key="12">
    <source>
        <dbReference type="Proteomes" id="UP000504615"/>
    </source>
</evidence>
<feature type="compositionally biased region" description="Polar residues" evidence="11">
    <location>
        <begin position="929"/>
        <end position="949"/>
    </location>
</feature>
<feature type="compositionally biased region" description="Basic and acidic residues" evidence="11">
    <location>
        <begin position="791"/>
        <end position="825"/>
    </location>
</feature>
<dbReference type="InterPro" id="IPR026742">
    <property type="entry name" value="Centrosomal_kizuma"/>
</dbReference>
<dbReference type="OrthoDB" id="8015657at2759"/>
<dbReference type="PANTHER" id="PTHR16299:SF2">
    <property type="entry name" value="CENTROSOMAL PROTEIN KIZUNA"/>
    <property type="match status" value="1"/>
</dbReference>
<feature type="compositionally biased region" description="Basic and acidic residues" evidence="11">
    <location>
        <begin position="996"/>
        <end position="1011"/>
    </location>
</feature>
<keyword evidence="12" id="KW-1185">Reference proteome</keyword>
<evidence type="ECO:0000256" key="1">
    <source>
        <dbReference type="ARBA" id="ARBA00004120"/>
    </source>
</evidence>
<evidence type="ECO:0000256" key="3">
    <source>
        <dbReference type="ARBA" id="ARBA00010767"/>
    </source>
</evidence>
<feature type="region of interest" description="Disordered" evidence="11">
    <location>
        <begin position="740"/>
        <end position="1056"/>
    </location>
</feature>
<dbReference type="Proteomes" id="UP000504615">
    <property type="component" value="Unplaced"/>
</dbReference>
<dbReference type="RefSeq" id="XP_011636798.1">
    <property type="nucleotide sequence ID" value="XM_011638496.1"/>
</dbReference>
<evidence type="ECO:0000256" key="4">
    <source>
        <dbReference type="ARBA" id="ARBA00013872"/>
    </source>
</evidence>
<keyword evidence="10" id="KW-0175">Coiled coil</keyword>
<feature type="compositionally biased region" description="Low complexity" evidence="11">
    <location>
        <begin position="870"/>
        <end position="894"/>
    </location>
</feature>
<evidence type="ECO:0000256" key="9">
    <source>
        <dbReference type="ARBA" id="ARBA00031153"/>
    </source>
</evidence>
<evidence type="ECO:0000256" key="5">
    <source>
        <dbReference type="ARBA" id="ARBA00022490"/>
    </source>
</evidence>
<dbReference type="GO" id="GO:0007051">
    <property type="term" value="P:spindle organization"/>
    <property type="evidence" value="ECO:0007669"/>
    <property type="project" value="InterPro"/>
</dbReference>
<protein>
    <recommendedName>
        <fullName evidence="4">Centrosomal protein kizuna</fullName>
    </recommendedName>
    <alternativeName>
        <fullName evidence="9">Polo-like kinase 1 substrate 1</fullName>
    </alternativeName>
</protein>
<feature type="region of interest" description="Disordered" evidence="11">
    <location>
        <begin position="518"/>
        <end position="553"/>
    </location>
</feature>
<organism evidence="12 13">
    <name type="scientific">Pogonomyrmex barbatus</name>
    <name type="common">red harvester ant</name>
    <dbReference type="NCBI Taxonomy" id="144034"/>
    <lineage>
        <taxon>Eukaryota</taxon>
        <taxon>Metazoa</taxon>
        <taxon>Ecdysozoa</taxon>
        <taxon>Arthropoda</taxon>
        <taxon>Hexapoda</taxon>
        <taxon>Insecta</taxon>
        <taxon>Pterygota</taxon>
        <taxon>Neoptera</taxon>
        <taxon>Endopterygota</taxon>
        <taxon>Hymenoptera</taxon>
        <taxon>Apocrita</taxon>
        <taxon>Aculeata</taxon>
        <taxon>Formicoidea</taxon>
        <taxon>Formicidae</taxon>
        <taxon>Myrmicinae</taxon>
        <taxon>Pogonomyrmex</taxon>
    </lineage>
</organism>
<sequence>MARSMAPLYNDHDYYKKMFELQEKLRKSEEERIRLEERFNMLMRESRNRHDACISRLRMRYIQYLEEQRTRDERNHKLLAALDKVMNKLALMSAKKDRLNVLRKQYEAYLLRVYSNHRPPGSVTGDSGIASQNEDKYTKKTVGVAYPDLAFAETRGVPSPRVPDPQLNQPKFHVNSVPLNNSSILTTTSANVPLGVDHRQMNALHRSHVYIPPIGQTGDQLAQMSTISSPSAQYPRVIPSRYDESNLQRVPDLRVSYAEAPVLSMPRSDNTQSNVIPVSRFFRKHVESEQAASGLSSTARYGEIPRNIPVAQPIDPLLRYHDANILPSQLRMREYDPSEIAAAGPTSVTGKSSVYRAGSDVNQIGPLPGYMDYILASPQKSDDEGSIRSITSDDLDDLRLNERLLWGNADVGKTSSRSSNALGMNNVNLDENGKTAILENELDRYINNIRKLHREHGSLDELDHEQNTSGDLLNVSLSEDALELPAEDRAKKERMPEEMGRILALASDLASRTANLKEVTRNPAEQNDGSSPTEVGNEIRHREVTKTDASELKGKCEAEGRAILAGNEIREDIATHSAKLEQPHGNTEIAKQTWNNAGDSADSQDRNREISITKKDNVNMKITTSDESQINDLEKALKEKQHDLVTGEESNIEDLFDVVEELAPWDLSSMQRKVHELHLDDPDRNQVAGKDTEQIVDKIREEIGNESRESPQFTEQIDTKNEVENAHLPQNTLPCSELETKRLDTNEVNELDGRNENELRELPENTENVSPKLPSQYTVDEPKIASQADEELGKLDESDREKQADNETAELRTDDKFENVIKDNEYNVEQGYVEDSNQAQQYEQDPNQQYYDPNISYEAAGNEEYERYGEQGYAQEGQEYVEYVEGQYEQYPEGPSNQEYQHYPDAQYEQDPNRAYDYNYDPNQGYGDPNQQYDPNQGYENNPDNQTYDYTEEVPYDPNQTYDNAYEQDYKEGQANPDAEEQEEKPETEETFQKPADPESEHKSDRDEDKSQQAAAVDGTSQSKKKKDVIKSLLDSDTDTTIERNVSNTESDFDFN</sequence>
<proteinExistence type="inferred from homology"/>
<comment type="function">
    <text evidence="8">Centrosomal protein required for establishing a robust mitotic centrosome architecture that can endure the forces that converge on the centrosomes during spindle formation. Required for stabilizing the expanded pericentriolar material around the centriole.</text>
</comment>
<feature type="compositionally biased region" description="Acidic residues" evidence="11">
    <location>
        <begin position="978"/>
        <end position="990"/>
    </location>
</feature>
<feature type="compositionally biased region" description="Polar residues" evidence="11">
    <location>
        <begin position="835"/>
        <end position="851"/>
    </location>
</feature>
<evidence type="ECO:0000256" key="8">
    <source>
        <dbReference type="ARBA" id="ARBA00024919"/>
    </source>
</evidence>
<evidence type="ECO:0000256" key="11">
    <source>
        <dbReference type="SAM" id="MobiDB-lite"/>
    </source>
</evidence>
<keyword evidence="7" id="KW-0966">Cell projection</keyword>
<dbReference type="AlphaFoldDB" id="A0A6I9W8L8"/>
<feature type="compositionally biased region" description="Basic and acidic residues" evidence="11">
    <location>
        <begin position="537"/>
        <end position="553"/>
    </location>
</feature>
<keyword evidence="6" id="KW-0206">Cytoskeleton</keyword>
<comment type="similarity">
    <text evidence="3">Belongs to the kizuna family.</text>
</comment>
<evidence type="ECO:0000256" key="6">
    <source>
        <dbReference type="ARBA" id="ARBA00023212"/>
    </source>
</evidence>
<keyword evidence="5" id="KW-0963">Cytoplasm</keyword>
<comment type="subcellular location">
    <subcellularLocation>
        <location evidence="1">Cytoplasm</location>
        <location evidence="1">Cytoskeleton</location>
        <location evidence="1">Cilium basal body</location>
    </subcellularLocation>
    <subcellularLocation>
        <location evidence="2">Cytoplasm</location>
        <location evidence="2">Cytoskeleton</location>
        <location evidence="2">Microtubule organizing center</location>
        <location evidence="2">Centrosome</location>
    </subcellularLocation>
</comment>
<feature type="compositionally biased region" description="Polar residues" evidence="11">
    <location>
        <begin position="589"/>
        <end position="598"/>
    </location>
</feature>
<accession>A0A6I9W8L8</accession>
<dbReference type="GeneID" id="105427001"/>
<evidence type="ECO:0000256" key="2">
    <source>
        <dbReference type="ARBA" id="ARBA00004300"/>
    </source>
</evidence>